<evidence type="ECO:0000313" key="3">
    <source>
        <dbReference type="Proteomes" id="UP000076404"/>
    </source>
</evidence>
<keyword evidence="1" id="KW-0812">Transmembrane</keyword>
<keyword evidence="3" id="KW-1185">Reference proteome</keyword>
<sequence>MASIMAVLFFALPYLPVLLLWVRLGHRLGWLEFTQRGVVVSSLLLAMPGALTGMVAYGVMDEPFGYKGWALVRFGGVIHAAIALSLLVPRLVFPPLRAGRFAPHANSTASSA</sequence>
<accession>A0A143BH06</accession>
<proteinExistence type="predicted"/>
<reference evidence="2 3" key="1">
    <citation type="journal article" date="2014" name="Proc. Natl. Acad. Sci. U.S.A.">
        <title>Functional type 2 photosynthetic reaction centers found in the rare bacterial phylum Gemmatimonadetes.</title>
        <authorList>
            <person name="Zeng Y."/>
            <person name="Feng F."/>
            <person name="Medova H."/>
            <person name="Dean J."/>
            <person name="Koblizek M."/>
        </authorList>
    </citation>
    <scope>NUCLEOTIDE SEQUENCE [LARGE SCALE GENOMIC DNA]</scope>
    <source>
        <strain evidence="2 3">AP64</strain>
    </source>
</reference>
<evidence type="ECO:0000313" key="2">
    <source>
        <dbReference type="EMBL" id="AMW03905.1"/>
    </source>
</evidence>
<organism evidence="2 3">
    <name type="scientific">Gemmatimonas phototrophica</name>
    <dbReference type="NCBI Taxonomy" id="1379270"/>
    <lineage>
        <taxon>Bacteria</taxon>
        <taxon>Pseudomonadati</taxon>
        <taxon>Gemmatimonadota</taxon>
        <taxon>Gemmatimonadia</taxon>
        <taxon>Gemmatimonadales</taxon>
        <taxon>Gemmatimonadaceae</taxon>
        <taxon>Gemmatimonas</taxon>
    </lineage>
</organism>
<feature type="transmembrane region" description="Helical" evidence="1">
    <location>
        <begin position="37"/>
        <end position="59"/>
    </location>
</feature>
<dbReference type="RefSeq" id="WP_026849184.1">
    <property type="nucleotide sequence ID" value="NZ_CP011454.1"/>
</dbReference>
<protein>
    <submittedName>
        <fullName evidence="2">Uncharacterized protein</fullName>
    </submittedName>
</protein>
<name>A0A143BH06_9BACT</name>
<feature type="transmembrane region" description="Helical" evidence="1">
    <location>
        <begin position="71"/>
        <end position="93"/>
    </location>
</feature>
<keyword evidence="1" id="KW-1133">Transmembrane helix</keyword>
<dbReference type="AlphaFoldDB" id="A0A143BH06"/>
<gene>
    <name evidence="2" type="ORF">GEMMAAP_01715</name>
</gene>
<evidence type="ECO:0000256" key="1">
    <source>
        <dbReference type="SAM" id="Phobius"/>
    </source>
</evidence>
<dbReference type="KEGG" id="gph:GEMMAAP_01715"/>
<keyword evidence="1" id="KW-0472">Membrane</keyword>
<feature type="transmembrane region" description="Helical" evidence="1">
    <location>
        <begin position="6"/>
        <end position="25"/>
    </location>
</feature>
<dbReference type="EMBL" id="CP011454">
    <property type="protein sequence ID" value="AMW03905.1"/>
    <property type="molecule type" value="Genomic_DNA"/>
</dbReference>
<dbReference type="STRING" id="1379270.GEMMAAP_01715"/>
<dbReference type="Proteomes" id="UP000076404">
    <property type="component" value="Chromosome"/>
</dbReference>
<reference evidence="2 3" key="2">
    <citation type="journal article" date="2016" name="Environ. Microbiol. Rep.">
        <title>Metagenomic evidence for the presence of phototrophic Gemmatimonadetes bacteria in diverse environments.</title>
        <authorList>
            <person name="Zeng Y."/>
            <person name="Baumbach J."/>
            <person name="Barbosa E.G."/>
            <person name="Azevedo V."/>
            <person name="Zhang C."/>
            <person name="Koblizek M."/>
        </authorList>
    </citation>
    <scope>NUCLEOTIDE SEQUENCE [LARGE SCALE GENOMIC DNA]</scope>
    <source>
        <strain evidence="2 3">AP64</strain>
    </source>
</reference>